<dbReference type="EMBL" id="JBHSZV010000047">
    <property type="protein sequence ID" value="MFC7063496.1"/>
    <property type="molecule type" value="Genomic_DNA"/>
</dbReference>
<reference evidence="3" key="1">
    <citation type="journal article" date="2019" name="Int. J. Syst. Evol. Microbiol.">
        <title>The Global Catalogue of Microorganisms (GCM) 10K type strain sequencing project: providing services to taxonomists for standard genome sequencing and annotation.</title>
        <authorList>
            <consortium name="The Broad Institute Genomics Platform"/>
            <consortium name="The Broad Institute Genome Sequencing Center for Infectious Disease"/>
            <person name="Wu L."/>
            <person name="Ma J."/>
        </authorList>
    </citation>
    <scope>NUCLEOTIDE SEQUENCE [LARGE SCALE GENOMIC DNA]</scope>
    <source>
        <strain evidence="3">CGMCC 4.1621</strain>
    </source>
</reference>
<protein>
    <submittedName>
        <fullName evidence="2">Uncharacterized protein</fullName>
    </submittedName>
</protein>
<feature type="transmembrane region" description="Helical" evidence="1">
    <location>
        <begin position="12"/>
        <end position="29"/>
    </location>
</feature>
<accession>A0ABW2ERE3</accession>
<keyword evidence="1" id="KW-0812">Transmembrane</keyword>
<organism evidence="2 3">
    <name type="scientific">Halobacillus seohaensis</name>
    <dbReference type="NCBI Taxonomy" id="447421"/>
    <lineage>
        <taxon>Bacteria</taxon>
        <taxon>Bacillati</taxon>
        <taxon>Bacillota</taxon>
        <taxon>Bacilli</taxon>
        <taxon>Bacillales</taxon>
        <taxon>Bacillaceae</taxon>
        <taxon>Halobacillus</taxon>
    </lineage>
</organism>
<gene>
    <name evidence="2" type="ORF">ACFQIC_16920</name>
</gene>
<comment type="caution">
    <text evidence="2">The sequence shown here is derived from an EMBL/GenBank/DDBJ whole genome shotgun (WGS) entry which is preliminary data.</text>
</comment>
<proteinExistence type="predicted"/>
<keyword evidence="3" id="KW-1185">Reference proteome</keyword>
<feature type="transmembrane region" description="Helical" evidence="1">
    <location>
        <begin position="73"/>
        <end position="95"/>
    </location>
</feature>
<dbReference type="RefSeq" id="WP_204708608.1">
    <property type="nucleotide sequence ID" value="NZ_JBHSZV010000047.1"/>
</dbReference>
<feature type="transmembrane region" description="Helical" evidence="1">
    <location>
        <begin position="36"/>
        <end position="53"/>
    </location>
</feature>
<evidence type="ECO:0000256" key="1">
    <source>
        <dbReference type="SAM" id="Phobius"/>
    </source>
</evidence>
<feature type="transmembrane region" description="Helical" evidence="1">
    <location>
        <begin position="107"/>
        <end position="131"/>
    </location>
</feature>
<keyword evidence="1" id="KW-1133">Transmembrane helix</keyword>
<evidence type="ECO:0000313" key="3">
    <source>
        <dbReference type="Proteomes" id="UP001596410"/>
    </source>
</evidence>
<name>A0ABW2ERE3_9BACI</name>
<keyword evidence="1" id="KW-0472">Membrane</keyword>
<evidence type="ECO:0000313" key="2">
    <source>
        <dbReference type="EMBL" id="MFC7063496.1"/>
    </source>
</evidence>
<dbReference type="Proteomes" id="UP001596410">
    <property type="component" value="Unassembled WGS sequence"/>
</dbReference>
<sequence length="161" mass="19386">MTVIYEESFNWNELFVIGSLVLTVIVIWITPKIFTILEGIAYFIYGIVYGMFYDHTISVKPWDFYDVNDTSAYQVIDFLSYVMYGGYSYFFLYFYEKIKIKGLWHMIYVLIWSCVSLLFEWIGVKVGVFHFDKGYKMYWSFPIYIIAQSMLIIFYQITKRK</sequence>
<feature type="transmembrane region" description="Helical" evidence="1">
    <location>
        <begin position="137"/>
        <end position="157"/>
    </location>
</feature>